<dbReference type="GO" id="GO:0020037">
    <property type="term" value="F:heme binding"/>
    <property type="evidence" value="ECO:0007669"/>
    <property type="project" value="InterPro"/>
</dbReference>
<keyword evidence="2" id="KW-0349">Heme</keyword>
<dbReference type="GO" id="GO:0004497">
    <property type="term" value="F:monooxygenase activity"/>
    <property type="evidence" value="ECO:0007669"/>
    <property type="project" value="UniProtKB-KW"/>
</dbReference>
<feature type="non-terminal residue" evidence="3">
    <location>
        <position position="1"/>
    </location>
</feature>
<dbReference type="Gene3D" id="1.10.630.10">
    <property type="entry name" value="Cytochrome P450"/>
    <property type="match status" value="1"/>
</dbReference>
<comment type="similarity">
    <text evidence="1 2">Belongs to the cytochrome P450 family.</text>
</comment>
<dbReference type="Pfam" id="PF00067">
    <property type="entry name" value="p450"/>
    <property type="match status" value="1"/>
</dbReference>
<dbReference type="PANTHER" id="PTHR46696">
    <property type="entry name" value="P450, PUTATIVE (EUROFUNG)-RELATED"/>
    <property type="match status" value="1"/>
</dbReference>
<sequence>AAPLPTTVITALLGIGSDDHEPFLRYGTAIAGALDGIQSLRHARELRIAEQELGTIFSRLLVERRDDPRQDVISDLAAVDQDRATHTELLSLCTLLLVAGFETTVNLIGSTVLNLHRHDQWPLVVEDPTLAEAAIEETLRFDPPVQVTGRLTTTEMELGGHTVPAGTSVVALLGGTGRDPEVFDRADEFDLTRPHQSDHLAFSAGVHYCLGAPLARLEARIAVAELARRMPRLASTGPVRMRPTTTLRGPAHLGVRIVD</sequence>
<dbReference type="PROSITE" id="PS00086">
    <property type="entry name" value="CYTOCHROME_P450"/>
    <property type="match status" value="1"/>
</dbReference>
<accession>A0A9D1H0C5</accession>
<keyword evidence="2" id="KW-0408">Iron</keyword>
<reference evidence="3" key="2">
    <citation type="journal article" date="2021" name="PeerJ">
        <title>Extensive microbial diversity within the chicken gut microbiome revealed by metagenomics and culture.</title>
        <authorList>
            <person name="Gilroy R."/>
            <person name="Ravi A."/>
            <person name="Getino M."/>
            <person name="Pursley I."/>
            <person name="Horton D.L."/>
            <person name="Alikhan N.F."/>
            <person name="Baker D."/>
            <person name="Gharbi K."/>
            <person name="Hall N."/>
            <person name="Watson M."/>
            <person name="Adriaenssens E.M."/>
            <person name="Foster-Nyarko E."/>
            <person name="Jarju S."/>
            <person name="Secka A."/>
            <person name="Antonio M."/>
            <person name="Oren A."/>
            <person name="Chaudhuri R.R."/>
            <person name="La Ragione R."/>
            <person name="Hildebrand F."/>
            <person name="Pallen M.J."/>
        </authorList>
    </citation>
    <scope>NUCLEOTIDE SEQUENCE</scope>
    <source>
        <strain evidence="3">ChiGjej1B1-24693</strain>
    </source>
</reference>
<protein>
    <submittedName>
        <fullName evidence="3">Cytochrome P450</fullName>
    </submittedName>
</protein>
<dbReference type="PRINTS" id="PR00385">
    <property type="entry name" value="P450"/>
</dbReference>
<evidence type="ECO:0000256" key="1">
    <source>
        <dbReference type="ARBA" id="ARBA00010617"/>
    </source>
</evidence>
<dbReference type="PRINTS" id="PR00359">
    <property type="entry name" value="BP450"/>
</dbReference>
<name>A0A9D1H0C5_9ACTN</name>
<dbReference type="InterPro" id="IPR001128">
    <property type="entry name" value="Cyt_P450"/>
</dbReference>
<dbReference type="EMBL" id="DVLP01000419">
    <property type="protein sequence ID" value="HIT76794.1"/>
    <property type="molecule type" value="Genomic_DNA"/>
</dbReference>
<proteinExistence type="inferred from homology"/>
<evidence type="ECO:0000256" key="2">
    <source>
        <dbReference type="RuleBase" id="RU000461"/>
    </source>
</evidence>
<dbReference type="PANTHER" id="PTHR46696:SF1">
    <property type="entry name" value="CYTOCHROME P450 YJIB-RELATED"/>
    <property type="match status" value="1"/>
</dbReference>
<organism evidence="3 4">
    <name type="scientific">Candidatus Avipropionibacterium avicola</name>
    <dbReference type="NCBI Taxonomy" id="2840701"/>
    <lineage>
        <taxon>Bacteria</taxon>
        <taxon>Bacillati</taxon>
        <taxon>Actinomycetota</taxon>
        <taxon>Actinomycetes</taxon>
        <taxon>Propionibacteriales</taxon>
        <taxon>Propionibacteriaceae</taxon>
        <taxon>Propionibacteriaceae incertae sedis</taxon>
        <taxon>Candidatus Avipropionibacterium</taxon>
    </lineage>
</organism>
<evidence type="ECO:0000313" key="3">
    <source>
        <dbReference type="EMBL" id="HIT76794.1"/>
    </source>
</evidence>
<dbReference type="SUPFAM" id="SSF48264">
    <property type="entry name" value="Cytochrome P450"/>
    <property type="match status" value="1"/>
</dbReference>
<dbReference type="GO" id="GO:0016705">
    <property type="term" value="F:oxidoreductase activity, acting on paired donors, with incorporation or reduction of molecular oxygen"/>
    <property type="evidence" value="ECO:0007669"/>
    <property type="project" value="InterPro"/>
</dbReference>
<dbReference type="AlphaFoldDB" id="A0A9D1H0C5"/>
<keyword evidence="2" id="KW-0503">Monooxygenase</keyword>
<gene>
    <name evidence="3" type="ORF">IAA98_14540</name>
</gene>
<evidence type="ECO:0000313" key="4">
    <source>
        <dbReference type="Proteomes" id="UP000886842"/>
    </source>
</evidence>
<dbReference type="InterPro" id="IPR002397">
    <property type="entry name" value="Cyt_P450_B"/>
</dbReference>
<dbReference type="InterPro" id="IPR017972">
    <property type="entry name" value="Cyt_P450_CS"/>
</dbReference>
<keyword evidence="2" id="KW-0479">Metal-binding</keyword>
<dbReference type="InterPro" id="IPR036396">
    <property type="entry name" value="Cyt_P450_sf"/>
</dbReference>
<keyword evidence="2" id="KW-0560">Oxidoreductase</keyword>
<dbReference type="Proteomes" id="UP000886842">
    <property type="component" value="Unassembled WGS sequence"/>
</dbReference>
<reference evidence="3" key="1">
    <citation type="submission" date="2020-10" db="EMBL/GenBank/DDBJ databases">
        <authorList>
            <person name="Gilroy R."/>
        </authorList>
    </citation>
    <scope>NUCLEOTIDE SEQUENCE</scope>
    <source>
        <strain evidence="3">ChiGjej1B1-24693</strain>
    </source>
</reference>
<dbReference type="GO" id="GO:0005506">
    <property type="term" value="F:iron ion binding"/>
    <property type="evidence" value="ECO:0007669"/>
    <property type="project" value="InterPro"/>
</dbReference>
<comment type="caution">
    <text evidence="3">The sequence shown here is derived from an EMBL/GenBank/DDBJ whole genome shotgun (WGS) entry which is preliminary data.</text>
</comment>